<reference evidence="1 2" key="1">
    <citation type="submission" date="2018-11" db="EMBL/GenBank/DDBJ databases">
        <title>Whole genome sequencing of Pantoea sp. RIT388.</title>
        <authorList>
            <person name="Gan H.M."/>
            <person name="Hudson A.O."/>
        </authorList>
    </citation>
    <scope>NUCLEOTIDE SEQUENCE [LARGE SCALE GENOMIC DNA]</scope>
    <source>
        <strain evidence="1 2">RIT388</strain>
    </source>
</reference>
<dbReference type="EMBL" id="RMVG01000001">
    <property type="protein sequence ID" value="RPE04652.1"/>
    <property type="molecule type" value="Genomic_DNA"/>
</dbReference>
<evidence type="ECO:0000313" key="2">
    <source>
        <dbReference type="Proteomes" id="UP000281332"/>
    </source>
</evidence>
<name>A0A3N4P7N9_9GAMM</name>
<evidence type="ECO:0000313" key="1">
    <source>
        <dbReference type="EMBL" id="RPE04652.1"/>
    </source>
</evidence>
<dbReference type="Proteomes" id="UP000281332">
    <property type="component" value="Unassembled WGS sequence"/>
</dbReference>
<dbReference type="AlphaFoldDB" id="A0A3N4P7N9"/>
<proteinExistence type="predicted"/>
<protein>
    <submittedName>
        <fullName evidence="1">Uncharacterized protein</fullName>
    </submittedName>
</protein>
<keyword evidence="2" id="KW-1185">Reference proteome</keyword>
<accession>A0A3N4P7N9</accession>
<comment type="caution">
    <text evidence="1">The sequence shown here is derived from an EMBL/GenBank/DDBJ whole genome shotgun (WGS) entry which is preliminary data.</text>
</comment>
<sequence length="96" mass="10405">MESQPQRRTENSVTSCTTCRSAPAARAGGLTDALPWLFQRDSAPFQPAAYLSASEPTLFARFPACIYSSLFSPPRGVIAGHPDSINIGIVIYRTPF</sequence>
<organism evidence="1 2">
    <name type="scientific">Candidatus Pantoea deserta</name>
    <dbReference type="NCBI Taxonomy" id="1869313"/>
    <lineage>
        <taxon>Bacteria</taxon>
        <taxon>Pseudomonadati</taxon>
        <taxon>Pseudomonadota</taxon>
        <taxon>Gammaproteobacteria</taxon>
        <taxon>Enterobacterales</taxon>
        <taxon>Erwiniaceae</taxon>
        <taxon>Pantoea</taxon>
    </lineage>
</organism>
<gene>
    <name evidence="1" type="ORF">BBB56_02115</name>
</gene>